<reference evidence="2" key="1">
    <citation type="journal article" date="2016" name="Nat. Biotechnol.">
        <title>Sequencing wild and cultivated cassava and related species reveals extensive interspecific hybridization and genetic diversity.</title>
        <authorList>
            <person name="Bredeson J.V."/>
            <person name="Lyons J.B."/>
            <person name="Prochnik S.E."/>
            <person name="Wu G.A."/>
            <person name="Ha C.M."/>
            <person name="Edsinger-Gonzales E."/>
            <person name="Grimwood J."/>
            <person name="Schmutz J."/>
            <person name="Rabbi I.Y."/>
            <person name="Egesi C."/>
            <person name="Nauluvula P."/>
            <person name="Lebot V."/>
            <person name="Ndunguru J."/>
            <person name="Mkamilo G."/>
            <person name="Bart R.S."/>
            <person name="Setter T.L."/>
            <person name="Gleadow R.M."/>
            <person name="Kulakow P."/>
            <person name="Ferguson M.E."/>
            <person name="Rounsley S."/>
            <person name="Rokhsar D.S."/>
        </authorList>
    </citation>
    <scope>NUCLEOTIDE SEQUENCE [LARGE SCALE GENOMIC DNA]</scope>
    <source>
        <strain evidence="2">cv. AM560-2</strain>
    </source>
</reference>
<comment type="caution">
    <text evidence="1">The sequence shown here is derived from an EMBL/GenBank/DDBJ whole genome shotgun (WGS) entry which is preliminary data.</text>
</comment>
<name>A0ACB7FUF8_MANES</name>
<organism evidence="1 2">
    <name type="scientific">Manihot esculenta</name>
    <name type="common">Cassava</name>
    <name type="synonym">Jatropha manihot</name>
    <dbReference type="NCBI Taxonomy" id="3983"/>
    <lineage>
        <taxon>Eukaryota</taxon>
        <taxon>Viridiplantae</taxon>
        <taxon>Streptophyta</taxon>
        <taxon>Embryophyta</taxon>
        <taxon>Tracheophyta</taxon>
        <taxon>Spermatophyta</taxon>
        <taxon>Magnoliopsida</taxon>
        <taxon>eudicotyledons</taxon>
        <taxon>Gunneridae</taxon>
        <taxon>Pentapetalae</taxon>
        <taxon>rosids</taxon>
        <taxon>fabids</taxon>
        <taxon>Malpighiales</taxon>
        <taxon>Euphorbiaceae</taxon>
        <taxon>Crotonoideae</taxon>
        <taxon>Manihoteae</taxon>
        <taxon>Manihot</taxon>
    </lineage>
</organism>
<keyword evidence="2" id="KW-1185">Reference proteome</keyword>
<evidence type="ECO:0000313" key="1">
    <source>
        <dbReference type="EMBL" id="KAG8611654.1"/>
    </source>
</evidence>
<dbReference type="EMBL" id="MU251224">
    <property type="protein sequence ID" value="KAG8611654.1"/>
    <property type="molecule type" value="Genomic_DNA"/>
</dbReference>
<proteinExistence type="predicted"/>
<accession>A0ACB7FUF8</accession>
<gene>
    <name evidence="1" type="ORF">MANES_S023153v8</name>
</gene>
<evidence type="ECO:0000313" key="2">
    <source>
        <dbReference type="Proteomes" id="UP000091857"/>
    </source>
</evidence>
<dbReference type="Proteomes" id="UP000091857">
    <property type="component" value="Unassembled WGS sequence"/>
</dbReference>
<sequence length="99" mass="11152">MLHPVPDFGLIASIPKTFKSITHITSGARFRPNSFHPKTLPSLSPMLHPVPDFILIASIQNTAKSITHVTSGARFRPYSFHPKHCQVYHPCYIRCPISF</sequence>
<protein>
    <submittedName>
        <fullName evidence="1">Uncharacterized protein</fullName>
    </submittedName>
</protein>